<dbReference type="AlphaFoldDB" id="A0A1I8PFZ9"/>
<dbReference type="InterPro" id="IPR010326">
    <property type="entry name" value="EXOC3/Sec6"/>
</dbReference>
<dbReference type="PANTHER" id="PTHR10742:SF398">
    <property type="entry name" value="AMINE OXIDASE DOMAIN-CONTAINING PROTEIN-RELATED"/>
    <property type="match status" value="1"/>
</dbReference>
<dbReference type="KEGG" id="scac:106092278"/>
<dbReference type="SUPFAM" id="SSF51905">
    <property type="entry name" value="FAD/NAD(P)-binding domain"/>
    <property type="match status" value="1"/>
</dbReference>
<sequence length="869" mass="100652">MDLKQCEEEARQAALKDIINMFQRSDQLEKLEQYRQRVARQKASVEALLKSGLQNQLDGVRVGLEQLKTCLQDVREFKRSMGVVEQLMQGVPEIYEALQDVRKENIKYSQLATAVKNLGLIYNVEASVQQTMTLIEEDNLLYAHQSLTELENARDDLLDELHMQPKQHVSDKITFKRHFEKFDTVSQALEKKLRFILSRTLETVRKEPQIIVTALRIVEREEKSDQFALQQQKVTSFLPPGRPRQWRAMAMNVLKEAVVTRIEYSKREEREDNKMWLVRVLEILRQNILVDLRVVKSLCVPCFPPHYNIFEEYVKMYHESLSNYITLPAWISSLNKFQRPLLRALFSTSSRVHSYTSSARQLYQLEMSSPKIVIVGSGASGIACATKLLDYGFDNVVIVEAESRIGGRIHTIPFADNVIDLGAQWCHGEKDNMVYELAHKHDLLDSTGDVYESYQCVRSNREVVPEDISQRLKDIVNDSLVTRQMELRNCQGSLGSYLNNKFYEALRRPENSDIDMAIAKEFFENYKKFENSVEASDTLDDVSGKGYLEYWECEGDILLNWKDKGYVEFLRLLMRSRELKTEWGVLEKRVLLNKKVTRIEWSRNDCCVQIRCADGDCFVADHVILTVSLGVLKEQQLMLFDPKLPVEKQRAIDGLAFGTVNKIFIEFPQQFWPDKWTGFTMLWRDEDIADIRGTPRAWLEDVFGFYCDHNQPRLLSGWMIGANGRHMETLPEDEILAGCMYLFRKFLQWDIPEPCNFKTSTWYTNESFRGSYSFRSMYTEEVGTSARELAQPLHVVTTKPVLNGEPTVEPLYNQSRCDKPIVQFAGEATSDHYFSTVHGAVEAGWREATRLADFYGMLRNSHKLPKSNL</sequence>
<dbReference type="EnsemblMetazoa" id="SCAU007705-RD">
    <property type="protein sequence ID" value="SCAU007705-PD"/>
    <property type="gene ID" value="SCAU007705"/>
</dbReference>
<dbReference type="Pfam" id="PF01593">
    <property type="entry name" value="Amino_oxidase"/>
    <property type="match status" value="1"/>
</dbReference>
<dbReference type="GO" id="GO:0000145">
    <property type="term" value="C:exocyst"/>
    <property type="evidence" value="ECO:0007669"/>
    <property type="project" value="InterPro"/>
</dbReference>
<dbReference type="Gene3D" id="3.50.50.60">
    <property type="entry name" value="FAD/NAD(P)-binding domain"/>
    <property type="match status" value="1"/>
</dbReference>
<dbReference type="SUPFAM" id="SSF54373">
    <property type="entry name" value="FAD-linked reductases, C-terminal domain"/>
    <property type="match status" value="1"/>
</dbReference>
<dbReference type="PANTHER" id="PTHR10742">
    <property type="entry name" value="FLAVIN MONOAMINE OXIDASE"/>
    <property type="match status" value="1"/>
</dbReference>
<feature type="domain" description="Amine oxidase" evidence="2">
    <location>
        <begin position="380"/>
        <end position="851"/>
    </location>
</feature>
<keyword evidence="1" id="KW-0175">Coiled coil</keyword>
<keyword evidence="4" id="KW-1185">Reference proteome</keyword>
<dbReference type="InterPro" id="IPR050281">
    <property type="entry name" value="Flavin_monoamine_oxidase"/>
</dbReference>
<accession>A0A1I8PFZ9</accession>
<dbReference type="GO" id="GO:0046592">
    <property type="term" value="F:polyamine oxidase activity"/>
    <property type="evidence" value="ECO:0007669"/>
    <property type="project" value="TreeGrafter"/>
</dbReference>
<gene>
    <name evidence="3" type="primary">106092278</name>
</gene>
<organism evidence="3 4">
    <name type="scientific">Stomoxys calcitrans</name>
    <name type="common">Stable fly</name>
    <name type="synonym">Conops calcitrans</name>
    <dbReference type="NCBI Taxonomy" id="35570"/>
    <lineage>
        <taxon>Eukaryota</taxon>
        <taxon>Metazoa</taxon>
        <taxon>Ecdysozoa</taxon>
        <taxon>Arthropoda</taxon>
        <taxon>Hexapoda</taxon>
        <taxon>Insecta</taxon>
        <taxon>Pterygota</taxon>
        <taxon>Neoptera</taxon>
        <taxon>Endopterygota</taxon>
        <taxon>Diptera</taxon>
        <taxon>Brachycera</taxon>
        <taxon>Muscomorpha</taxon>
        <taxon>Muscoidea</taxon>
        <taxon>Muscidae</taxon>
        <taxon>Stomoxys</taxon>
    </lineage>
</organism>
<dbReference type="GO" id="GO:0006887">
    <property type="term" value="P:exocytosis"/>
    <property type="evidence" value="ECO:0007669"/>
    <property type="project" value="InterPro"/>
</dbReference>
<dbReference type="VEuPathDB" id="VectorBase:SCAU007705"/>
<dbReference type="InterPro" id="IPR036188">
    <property type="entry name" value="FAD/NAD-bd_sf"/>
</dbReference>
<dbReference type="InterPro" id="IPR002937">
    <property type="entry name" value="Amino_oxidase"/>
</dbReference>
<reference evidence="3" key="1">
    <citation type="submission" date="2020-05" db="UniProtKB">
        <authorList>
            <consortium name="EnsemblMetazoa"/>
        </authorList>
    </citation>
    <scope>IDENTIFICATION</scope>
    <source>
        <strain evidence="3">USDA</strain>
    </source>
</reference>
<feature type="coiled-coil region" evidence="1">
    <location>
        <begin position="24"/>
        <end position="51"/>
    </location>
</feature>
<evidence type="ECO:0000256" key="1">
    <source>
        <dbReference type="SAM" id="Coils"/>
    </source>
</evidence>
<dbReference type="Pfam" id="PF06046">
    <property type="entry name" value="Sec6"/>
    <property type="match status" value="1"/>
</dbReference>
<evidence type="ECO:0000259" key="2">
    <source>
        <dbReference type="Pfam" id="PF01593"/>
    </source>
</evidence>
<dbReference type="OrthoDB" id="5046242at2759"/>
<dbReference type="Proteomes" id="UP000095300">
    <property type="component" value="Unassembled WGS sequence"/>
</dbReference>
<evidence type="ECO:0000313" key="3">
    <source>
        <dbReference type="EnsemblMetazoa" id="SCAU007705-PD"/>
    </source>
</evidence>
<dbReference type="STRING" id="35570.A0A1I8PFZ9"/>
<dbReference type="Gene3D" id="3.90.660.10">
    <property type="match status" value="1"/>
</dbReference>
<name>A0A1I8PFZ9_STOCA</name>
<protein>
    <recommendedName>
        <fullName evidence="2">Amine oxidase domain-containing protein</fullName>
    </recommendedName>
</protein>
<evidence type="ECO:0000313" key="4">
    <source>
        <dbReference type="Proteomes" id="UP000095300"/>
    </source>
</evidence>
<proteinExistence type="predicted"/>